<dbReference type="SUPFAM" id="SSF47384">
    <property type="entry name" value="Homodimeric domain of signal transducing histidine kinase"/>
    <property type="match status" value="1"/>
</dbReference>
<evidence type="ECO:0000256" key="3">
    <source>
        <dbReference type="ARBA" id="ARBA00022553"/>
    </source>
</evidence>
<evidence type="ECO:0000259" key="8">
    <source>
        <dbReference type="PROSITE" id="PS50113"/>
    </source>
</evidence>
<dbReference type="InterPro" id="IPR000700">
    <property type="entry name" value="PAS-assoc_C"/>
</dbReference>
<dbReference type="PANTHER" id="PTHR43304:SF1">
    <property type="entry name" value="PAC DOMAIN-CONTAINING PROTEIN"/>
    <property type="match status" value="1"/>
</dbReference>
<evidence type="ECO:0000259" key="6">
    <source>
        <dbReference type="PROSITE" id="PS50109"/>
    </source>
</evidence>
<organism evidence="9 10">
    <name type="scientific">Gimesia panareensis</name>
    <dbReference type="NCBI Taxonomy" id="2527978"/>
    <lineage>
        <taxon>Bacteria</taxon>
        <taxon>Pseudomonadati</taxon>
        <taxon>Planctomycetota</taxon>
        <taxon>Planctomycetia</taxon>
        <taxon>Planctomycetales</taxon>
        <taxon>Planctomycetaceae</taxon>
        <taxon>Gimesia</taxon>
    </lineage>
</organism>
<dbReference type="GO" id="GO:0000155">
    <property type="term" value="F:phosphorelay sensor kinase activity"/>
    <property type="evidence" value="ECO:0007669"/>
    <property type="project" value="InterPro"/>
</dbReference>
<dbReference type="Proteomes" id="UP000315647">
    <property type="component" value="Chromosome"/>
</dbReference>
<accession>A0A517Q9G3</accession>
<dbReference type="InterPro" id="IPR035965">
    <property type="entry name" value="PAS-like_dom_sf"/>
</dbReference>
<dbReference type="AlphaFoldDB" id="A0A517Q9G3"/>
<dbReference type="InterPro" id="IPR036890">
    <property type="entry name" value="HATPase_C_sf"/>
</dbReference>
<reference evidence="9 10" key="1">
    <citation type="submission" date="2019-03" db="EMBL/GenBank/DDBJ databases">
        <title>Deep-cultivation of Planctomycetes and their phenomic and genomic characterization uncovers novel biology.</title>
        <authorList>
            <person name="Wiegand S."/>
            <person name="Jogler M."/>
            <person name="Boedeker C."/>
            <person name="Pinto D."/>
            <person name="Vollmers J."/>
            <person name="Rivas-Marin E."/>
            <person name="Kohn T."/>
            <person name="Peeters S.H."/>
            <person name="Heuer A."/>
            <person name="Rast P."/>
            <person name="Oberbeckmann S."/>
            <person name="Bunk B."/>
            <person name="Jeske O."/>
            <person name="Meyerdierks A."/>
            <person name="Storesund J.E."/>
            <person name="Kallscheuer N."/>
            <person name="Luecker S."/>
            <person name="Lage O.M."/>
            <person name="Pohl T."/>
            <person name="Merkel B.J."/>
            <person name="Hornburger P."/>
            <person name="Mueller R.-W."/>
            <person name="Bruemmer F."/>
            <person name="Labrenz M."/>
            <person name="Spormann A.M."/>
            <person name="Op den Camp H."/>
            <person name="Overmann J."/>
            <person name="Amann R."/>
            <person name="Jetten M.S.M."/>
            <person name="Mascher T."/>
            <person name="Medema M.H."/>
            <person name="Devos D.P."/>
            <person name="Kaster A.-K."/>
            <person name="Ovreas L."/>
            <person name="Rohde M."/>
            <person name="Galperin M.Y."/>
            <person name="Jogler C."/>
        </authorList>
    </citation>
    <scope>NUCLEOTIDE SEQUENCE [LARGE SCALE GENOMIC DNA]</scope>
    <source>
        <strain evidence="9 10">Enr10</strain>
    </source>
</reference>
<dbReference type="PROSITE" id="PS50109">
    <property type="entry name" value="HIS_KIN"/>
    <property type="match status" value="1"/>
</dbReference>
<dbReference type="SMART" id="SM00086">
    <property type="entry name" value="PAC"/>
    <property type="match status" value="2"/>
</dbReference>
<keyword evidence="3" id="KW-0597">Phosphoprotein</keyword>
<dbReference type="InterPro" id="IPR013655">
    <property type="entry name" value="PAS_fold_3"/>
</dbReference>
<dbReference type="SMART" id="SM00091">
    <property type="entry name" value="PAS"/>
    <property type="match status" value="3"/>
</dbReference>
<evidence type="ECO:0000313" key="9">
    <source>
        <dbReference type="EMBL" id="QDT28266.1"/>
    </source>
</evidence>
<keyword evidence="5" id="KW-0418">Kinase</keyword>
<dbReference type="Gene3D" id="1.10.287.130">
    <property type="match status" value="1"/>
</dbReference>
<dbReference type="CDD" id="cd00082">
    <property type="entry name" value="HisKA"/>
    <property type="match status" value="1"/>
</dbReference>
<feature type="domain" description="PAC" evidence="8">
    <location>
        <begin position="122"/>
        <end position="176"/>
    </location>
</feature>
<dbReference type="Gene3D" id="2.10.70.100">
    <property type="match status" value="1"/>
</dbReference>
<dbReference type="InterPro" id="IPR004358">
    <property type="entry name" value="Sig_transdc_His_kin-like_C"/>
</dbReference>
<dbReference type="SMART" id="SM00388">
    <property type="entry name" value="HisKA"/>
    <property type="match status" value="1"/>
</dbReference>
<dbReference type="InterPro" id="IPR036097">
    <property type="entry name" value="HisK_dim/P_sf"/>
</dbReference>
<evidence type="ECO:0000313" key="10">
    <source>
        <dbReference type="Proteomes" id="UP000315647"/>
    </source>
</evidence>
<dbReference type="InterPro" id="IPR001610">
    <property type="entry name" value="PAC"/>
</dbReference>
<dbReference type="CDD" id="cd00130">
    <property type="entry name" value="PAS"/>
    <property type="match status" value="3"/>
</dbReference>
<evidence type="ECO:0000256" key="4">
    <source>
        <dbReference type="ARBA" id="ARBA00022679"/>
    </source>
</evidence>
<sequence>MEFTRIRYDKQHDHLRALNQSASLIQINEQLSQEIIQHKQTSEKLQQSVKRTWDILNSLFVFVGVYSLDGILQEANRAPLEAAGLQPADVIGKPFWETYWWSYSAAVQEKLKRSLREAARGRTIRYDTTARLSENRFIDLDITFGPLYDSAGEIIQLIGSAVDITERLAAEKREAEKSTQLQNILKVNPDLYFHLNYQGVLVGFVNEKNQHHFLAVETVQQRHIYEIFPPAVASQFESAIQETIQSEAATTFEYALELQQQSRWFQARLLPCQPEELLVIIQDITQKKTAEIRLQHVHARLTEAQRQAHIGSWEWNPRENSLWWSEEIYRILGLGDPDLLPTTQTFMEMVHEEDRELVARVITNTLENNLPFSFEHRIVRPQGEVRHVHLQAGLKADPQAGSQLMYGTIQDITEKQEASRIAQEYRDELAHVSRLIVKGELIAGLSHELNQPLTAIANYCGAMKTLMEQGHDVSELRDKIEGQALRSGEIIRRLKAFSQKQQQRFLFNIHDSIRSALQMINYQIRLKQIEVKTCYKNKFTTVYADRVQIEQVLVNLFKNAVEAMEHMPSPRTLTVSTTSTPDKMIQISVSDTGCGVPEHFRSKLFTPFATSKKTGLGIGLSLSRSLIHAADGKMWFLPNTRKGASFYIQLPASQKLPE</sequence>
<dbReference type="EMBL" id="CP037421">
    <property type="protein sequence ID" value="QDT28266.1"/>
    <property type="molecule type" value="Genomic_DNA"/>
</dbReference>
<dbReference type="RefSeq" id="WP_145450823.1">
    <property type="nucleotide sequence ID" value="NZ_CP037421.1"/>
</dbReference>
<evidence type="ECO:0000256" key="2">
    <source>
        <dbReference type="ARBA" id="ARBA00012438"/>
    </source>
</evidence>
<dbReference type="Gene3D" id="3.30.450.20">
    <property type="entry name" value="PAS domain"/>
    <property type="match status" value="3"/>
</dbReference>
<dbReference type="PRINTS" id="PR00344">
    <property type="entry name" value="BCTRLSENSOR"/>
</dbReference>
<proteinExistence type="predicted"/>
<dbReference type="SUPFAM" id="SSF55785">
    <property type="entry name" value="PYP-like sensor domain (PAS domain)"/>
    <property type="match status" value="3"/>
</dbReference>
<dbReference type="InterPro" id="IPR052162">
    <property type="entry name" value="Sensor_kinase/Photoreceptor"/>
</dbReference>
<dbReference type="InterPro" id="IPR005467">
    <property type="entry name" value="His_kinase_dom"/>
</dbReference>
<dbReference type="InterPro" id="IPR003594">
    <property type="entry name" value="HATPase_dom"/>
</dbReference>
<dbReference type="SUPFAM" id="SSF55874">
    <property type="entry name" value="ATPase domain of HSP90 chaperone/DNA topoisomerase II/histidine kinase"/>
    <property type="match status" value="1"/>
</dbReference>
<dbReference type="Pfam" id="PF02518">
    <property type="entry name" value="HATPase_c"/>
    <property type="match status" value="1"/>
</dbReference>
<feature type="domain" description="PAC" evidence="8">
    <location>
        <begin position="372"/>
        <end position="424"/>
    </location>
</feature>
<dbReference type="InterPro" id="IPR013656">
    <property type="entry name" value="PAS_4"/>
</dbReference>
<gene>
    <name evidence="9" type="primary">fixL_2</name>
    <name evidence="9" type="ORF">Enr10x_36070</name>
</gene>
<dbReference type="PROSITE" id="PS50113">
    <property type="entry name" value="PAC"/>
    <property type="match status" value="2"/>
</dbReference>
<keyword evidence="4 9" id="KW-0808">Transferase</keyword>
<dbReference type="PANTHER" id="PTHR43304">
    <property type="entry name" value="PHYTOCHROME-LIKE PROTEIN CPH1"/>
    <property type="match status" value="1"/>
</dbReference>
<dbReference type="Pfam" id="PF00512">
    <property type="entry name" value="HisKA"/>
    <property type="match status" value="1"/>
</dbReference>
<dbReference type="InterPro" id="IPR000014">
    <property type="entry name" value="PAS"/>
</dbReference>
<name>A0A517Q9G3_9PLAN</name>
<protein>
    <recommendedName>
        <fullName evidence="2">histidine kinase</fullName>
        <ecNumber evidence="2">2.7.13.3</ecNumber>
    </recommendedName>
</protein>
<dbReference type="PROSITE" id="PS50112">
    <property type="entry name" value="PAS"/>
    <property type="match status" value="2"/>
</dbReference>
<feature type="domain" description="PAS" evidence="7">
    <location>
        <begin position="48"/>
        <end position="118"/>
    </location>
</feature>
<dbReference type="EC" id="2.7.13.3" evidence="2"/>
<evidence type="ECO:0000256" key="5">
    <source>
        <dbReference type="ARBA" id="ARBA00022777"/>
    </source>
</evidence>
<dbReference type="InterPro" id="IPR003661">
    <property type="entry name" value="HisK_dim/P_dom"/>
</dbReference>
<evidence type="ECO:0000259" key="7">
    <source>
        <dbReference type="PROSITE" id="PS50112"/>
    </source>
</evidence>
<feature type="domain" description="Histidine kinase" evidence="6">
    <location>
        <begin position="444"/>
        <end position="654"/>
    </location>
</feature>
<evidence type="ECO:0000256" key="1">
    <source>
        <dbReference type="ARBA" id="ARBA00000085"/>
    </source>
</evidence>
<dbReference type="SMART" id="SM00387">
    <property type="entry name" value="HATPase_c"/>
    <property type="match status" value="1"/>
</dbReference>
<dbReference type="Pfam" id="PF08448">
    <property type="entry name" value="PAS_4"/>
    <property type="match status" value="2"/>
</dbReference>
<dbReference type="Gene3D" id="3.30.565.10">
    <property type="entry name" value="Histidine kinase-like ATPase, C-terminal domain"/>
    <property type="match status" value="1"/>
</dbReference>
<dbReference type="Pfam" id="PF08447">
    <property type="entry name" value="PAS_3"/>
    <property type="match status" value="1"/>
</dbReference>
<feature type="domain" description="PAS" evidence="7">
    <location>
        <begin position="322"/>
        <end position="369"/>
    </location>
</feature>
<keyword evidence="10" id="KW-1185">Reference proteome</keyword>
<comment type="catalytic activity">
    <reaction evidence="1">
        <text>ATP + protein L-histidine = ADP + protein N-phospho-L-histidine.</text>
        <dbReference type="EC" id="2.7.13.3"/>
    </reaction>
</comment>
<dbReference type="NCBIfam" id="TIGR00229">
    <property type="entry name" value="sensory_box"/>
    <property type="match status" value="2"/>
</dbReference>